<sequence length="280" mass="30927">MGDEQEQQERMVLVRCSFPVTGQPIRVVMIDGKPWFVTADVCRVLGRLNPSRVRQVLGDGQTQVINSRSINLTFGKVSHDSAGGKPYERGNPMLNVISEAGLYTLIMRSNKPNAGPFQEWVTQDLLPSVRRGDTDVPTQQRRMAETLTDAIGRQVRIVAQIDHEDWPGVTVHSDGTVHCHHGEMVFHMPDREEDSGPPFGGYYSCPAVERVGIRGSRVLPGCPKLRLVDLIRLRRAAGPEPVAEPVPPPPDRGLVYAELHGARIYGSPPQIAELMRAYGG</sequence>
<dbReference type="PROSITE" id="PS51750">
    <property type="entry name" value="BRO_N"/>
    <property type="match status" value="1"/>
</dbReference>
<feature type="domain" description="Bro-N" evidence="1">
    <location>
        <begin position="11"/>
        <end position="133"/>
    </location>
</feature>
<dbReference type="PANTHER" id="PTHR36180">
    <property type="entry name" value="DNA-BINDING PROTEIN-RELATED-RELATED"/>
    <property type="match status" value="1"/>
</dbReference>
<dbReference type="SMART" id="SM01040">
    <property type="entry name" value="Bro-N"/>
    <property type="match status" value="1"/>
</dbReference>
<reference evidence="3" key="1">
    <citation type="journal article" date="2019" name="Int. J. Syst. Evol. Microbiol.">
        <title>The Global Catalogue of Microorganisms (GCM) 10K type strain sequencing project: providing services to taxonomists for standard genome sequencing and annotation.</title>
        <authorList>
            <consortium name="The Broad Institute Genomics Platform"/>
            <consortium name="The Broad Institute Genome Sequencing Center for Infectious Disease"/>
            <person name="Wu L."/>
            <person name="Ma J."/>
        </authorList>
    </citation>
    <scope>NUCLEOTIDE SEQUENCE [LARGE SCALE GENOMIC DNA]</scope>
    <source>
        <strain evidence="3">CGMCC 4.1469</strain>
    </source>
</reference>
<evidence type="ECO:0000313" key="3">
    <source>
        <dbReference type="Proteomes" id="UP001596067"/>
    </source>
</evidence>
<keyword evidence="3" id="KW-1185">Reference proteome</keyword>
<evidence type="ECO:0000313" key="2">
    <source>
        <dbReference type="EMBL" id="MFC5886214.1"/>
    </source>
</evidence>
<dbReference type="Proteomes" id="UP001596067">
    <property type="component" value="Unassembled WGS sequence"/>
</dbReference>
<gene>
    <name evidence="2" type="ORF">ACFP0N_14690</name>
</gene>
<dbReference type="EMBL" id="JBHSOD010000015">
    <property type="protein sequence ID" value="MFC5886214.1"/>
    <property type="molecule type" value="Genomic_DNA"/>
</dbReference>
<name>A0ABW1EWV2_9ACTN</name>
<proteinExistence type="predicted"/>
<dbReference type="RefSeq" id="WP_313764681.1">
    <property type="nucleotide sequence ID" value="NZ_BAAAVH010000071.1"/>
</dbReference>
<dbReference type="Pfam" id="PF02498">
    <property type="entry name" value="Bro-N"/>
    <property type="match status" value="1"/>
</dbReference>
<organism evidence="2 3">
    <name type="scientific">Kitasatospora aburaviensis</name>
    <dbReference type="NCBI Taxonomy" id="67265"/>
    <lineage>
        <taxon>Bacteria</taxon>
        <taxon>Bacillati</taxon>
        <taxon>Actinomycetota</taxon>
        <taxon>Actinomycetes</taxon>
        <taxon>Kitasatosporales</taxon>
        <taxon>Streptomycetaceae</taxon>
        <taxon>Kitasatospora</taxon>
    </lineage>
</organism>
<dbReference type="InterPro" id="IPR003497">
    <property type="entry name" value="BRO_N_domain"/>
</dbReference>
<evidence type="ECO:0000259" key="1">
    <source>
        <dbReference type="PROSITE" id="PS51750"/>
    </source>
</evidence>
<comment type="caution">
    <text evidence="2">The sequence shown here is derived from an EMBL/GenBank/DDBJ whole genome shotgun (WGS) entry which is preliminary data.</text>
</comment>
<accession>A0ABW1EWV2</accession>
<protein>
    <submittedName>
        <fullName evidence="2">Bro-N domain-containing protein</fullName>
    </submittedName>
</protein>
<dbReference type="PANTHER" id="PTHR36180:SF2">
    <property type="entry name" value="BRO FAMILY PROTEIN"/>
    <property type="match status" value="1"/>
</dbReference>